<keyword evidence="1" id="KW-0812">Transmembrane</keyword>
<dbReference type="InterPro" id="IPR025883">
    <property type="entry name" value="Cadherin-like_domain"/>
</dbReference>
<feature type="domain" description="Cadherin-like beta-sandwich-like" evidence="2">
    <location>
        <begin position="336"/>
        <end position="426"/>
    </location>
</feature>
<keyword evidence="1" id="KW-0472">Membrane</keyword>
<dbReference type="PANTHER" id="PTHR14776:SF1">
    <property type="entry name" value="CADHERIN-LIKE AND PC-ESTERASE DOMAIN-CONTAINING PROTEIN 1"/>
    <property type="match status" value="1"/>
</dbReference>
<feature type="domain" description="Cadherin-like beta-sandwich-like" evidence="2">
    <location>
        <begin position="630"/>
        <end position="720"/>
    </location>
</feature>
<evidence type="ECO:0000313" key="3">
    <source>
        <dbReference type="EMBL" id="TJY42783.1"/>
    </source>
</evidence>
<feature type="domain" description="Cadherin-like beta-sandwich-like" evidence="2">
    <location>
        <begin position="244"/>
        <end position="328"/>
    </location>
</feature>
<dbReference type="NCBIfam" id="NF033679">
    <property type="entry name" value="DNRLRE_dom"/>
    <property type="match status" value="1"/>
</dbReference>
<dbReference type="InterPro" id="IPR013783">
    <property type="entry name" value="Ig-like_fold"/>
</dbReference>
<feature type="domain" description="Cadherin-like beta-sandwich-like" evidence="2">
    <location>
        <begin position="827"/>
        <end position="916"/>
    </location>
</feature>
<accession>A0A4U0FD03</accession>
<feature type="domain" description="Cadherin-like beta-sandwich-like" evidence="2">
    <location>
        <begin position="532"/>
        <end position="622"/>
    </location>
</feature>
<feature type="domain" description="Cadherin-like beta-sandwich-like" evidence="2">
    <location>
        <begin position="728"/>
        <end position="818"/>
    </location>
</feature>
<dbReference type="Proteomes" id="UP000309673">
    <property type="component" value="Unassembled WGS sequence"/>
</dbReference>
<keyword evidence="1" id="KW-1133">Transmembrane helix</keyword>
<proteinExistence type="predicted"/>
<gene>
    <name evidence="3" type="ORF">E5161_08045</name>
</gene>
<name>A0A4U0FD03_9BACL</name>
<evidence type="ECO:0000256" key="1">
    <source>
        <dbReference type="SAM" id="Phobius"/>
    </source>
</evidence>
<evidence type="ECO:0000259" key="2">
    <source>
        <dbReference type="Pfam" id="PF12733"/>
    </source>
</evidence>
<organism evidence="3 4">
    <name type="scientific">Cohnella pontilimi</name>
    <dbReference type="NCBI Taxonomy" id="2564100"/>
    <lineage>
        <taxon>Bacteria</taxon>
        <taxon>Bacillati</taxon>
        <taxon>Bacillota</taxon>
        <taxon>Bacilli</taxon>
        <taxon>Bacillales</taxon>
        <taxon>Paenibacillaceae</taxon>
        <taxon>Cohnella</taxon>
    </lineage>
</organism>
<comment type="caution">
    <text evidence="3">The sequence shown here is derived from an EMBL/GenBank/DDBJ whole genome shotgun (WGS) entry which is preliminary data.</text>
</comment>
<sequence>MHFEEEWSEYCLKVKLKARKSFAAFIILSLIFNGFMAIGVSNAASGPTTRDFEAVNDFFVDNSGNYPNGDPYNPKSGNWVGSAADPAYGEAQSAVKFDLSSIPGTVTVSKAEFSIYVNSVLGNPTVYKLWGSSNDAWNDSQPTMISKDQLLQIYNGPFNTTSLSQGRWITLDVTGFVQNQMAPNDKKVSFVLTGDPSGDASFVFNSKESTDSQSNIYGFANHPKITMTYTTKSNNADLNGLSLSSGTLSPAFAPGTTSYTATVNSAVASVNVIPIVADNTATVKVNGASTASGTPVPISLNTGPNTITVDVTAEDGTTKKTYFVMVTRLPSSNADLSNLTISAGTLSPAFSPFTTSYTASVDYSVFSIFVTPTMADSTASVKVNGSPTPSGYAVNVPLNVGSNTITVTVTAQDGTTQKNYNITVNRAPSSNANLSNLALSSGTLSPAFSPFTTSYTTSVGNNVSSIAVTPSVADNTASVKVNGSAAAGGSAVTVPLNVGSNTITVTVTAQDGMTQKTYTVTVIRALSSNADLSNLTLSTGTLSPAFASGTTSYTASVANSVSSITVTPTVADSAASVKVNGNTATSGSAVTVPLEVGANTITVLVTAQDGTTQKTYTVTVTRAASSNANLSNLTISVGTLSPAFASGTTSYTASVANSVSSIAITPTVADSTASVKVNGNAATSGSAVTVPLAVGANTITVLVTAQDGTTQKTYTVTVNRAASSNANLKSLTISSGTLTPAFASGTTSYTASVANSVSSIDFTPTVADSTASIKVNGNATASGTAVTVPLNVGPNTIAVLVTAQNGTTQKTYTVTVTRAPSTNADLSTLTISHGVLSPVFAPGTFSYSVSIDSDLRNINITPTAADSTAAIKVNGITATSGSAVTVALKRGTNIITVLMTAQDGTTQKTYTVTVNRSTTL</sequence>
<keyword evidence="4" id="KW-1185">Reference proteome</keyword>
<reference evidence="3 4" key="1">
    <citation type="submission" date="2019-04" db="EMBL/GenBank/DDBJ databases">
        <title>Cohnella sp. nov., isolated from soil.</title>
        <authorList>
            <person name="Kim W."/>
        </authorList>
    </citation>
    <scope>NUCLEOTIDE SEQUENCE [LARGE SCALE GENOMIC DNA]</scope>
    <source>
        <strain evidence="3 4">CAU 1483</strain>
    </source>
</reference>
<dbReference type="Gene3D" id="2.60.40.10">
    <property type="entry name" value="Immunoglobulins"/>
    <property type="match status" value="2"/>
</dbReference>
<feature type="transmembrane region" description="Helical" evidence="1">
    <location>
        <begin position="21"/>
        <end position="40"/>
    </location>
</feature>
<dbReference type="EMBL" id="SUPK01000003">
    <property type="protein sequence ID" value="TJY42783.1"/>
    <property type="molecule type" value="Genomic_DNA"/>
</dbReference>
<protein>
    <submittedName>
        <fullName evidence="3">Cadherin-like beta sandwich domain-containing protein</fullName>
    </submittedName>
</protein>
<dbReference type="Pfam" id="PF12733">
    <property type="entry name" value="Cadherin-like"/>
    <property type="match status" value="7"/>
</dbReference>
<feature type="domain" description="Cadherin-like beta-sandwich-like" evidence="2">
    <location>
        <begin position="435"/>
        <end position="524"/>
    </location>
</feature>
<dbReference type="OrthoDB" id="2663432at2"/>
<evidence type="ECO:0000313" key="4">
    <source>
        <dbReference type="Proteomes" id="UP000309673"/>
    </source>
</evidence>
<dbReference type="AlphaFoldDB" id="A0A4U0FD03"/>
<dbReference type="PANTHER" id="PTHR14776">
    <property type="entry name" value="CADHERIN-LIKE AND PC-ESTERASE DOMAIN-CONTAINING PROTEIN 1"/>
    <property type="match status" value="1"/>
</dbReference>